<proteinExistence type="predicted"/>
<dbReference type="InterPro" id="IPR003789">
    <property type="entry name" value="Asn/Gln_tRNA_amidoTrase-B-like"/>
</dbReference>
<dbReference type="PANTHER" id="PTHR28055">
    <property type="entry name" value="ALTERED INHERITANCE OF MITOCHONDRIA PROTEIN 41, MITOCHONDRIAL"/>
    <property type="match status" value="1"/>
</dbReference>
<protein>
    <submittedName>
        <fullName evidence="1">GatB/YqeY domain-containing protein</fullName>
    </submittedName>
</protein>
<gene>
    <name evidence="1" type="ORF">IAB75_06965</name>
</gene>
<comment type="caution">
    <text evidence="1">The sequence shown here is derived from an EMBL/GenBank/DDBJ whole genome shotgun (WGS) entry which is preliminary data.</text>
</comment>
<accession>A0A940III6</accession>
<reference evidence="1" key="1">
    <citation type="submission" date="2020-10" db="EMBL/GenBank/DDBJ databases">
        <authorList>
            <person name="Gilroy R."/>
        </authorList>
    </citation>
    <scope>NUCLEOTIDE SEQUENCE</scope>
    <source>
        <strain evidence="1">G3-8215</strain>
    </source>
</reference>
<dbReference type="GO" id="GO:0016884">
    <property type="term" value="F:carbon-nitrogen ligase activity, with glutamine as amido-N-donor"/>
    <property type="evidence" value="ECO:0007669"/>
    <property type="project" value="InterPro"/>
</dbReference>
<dbReference type="EMBL" id="JADILV010000047">
    <property type="protein sequence ID" value="MBO8483836.1"/>
    <property type="molecule type" value="Genomic_DNA"/>
</dbReference>
<dbReference type="InterPro" id="IPR019004">
    <property type="entry name" value="YqeY/Aim41"/>
</dbReference>
<dbReference type="SUPFAM" id="SSF89095">
    <property type="entry name" value="GatB/YqeY motif"/>
    <property type="match status" value="1"/>
</dbReference>
<organism evidence="1 2">
    <name type="scientific">Candidatus Cryptobacteroides avicola</name>
    <dbReference type="NCBI Taxonomy" id="2840757"/>
    <lineage>
        <taxon>Bacteria</taxon>
        <taxon>Pseudomonadati</taxon>
        <taxon>Bacteroidota</taxon>
        <taxon>Bacteroidia</taxon>
        <taxon>Bacteroidales</taxon>
        <taxon>Candidatus Cryptobacteroides</taxon>
    </lineage>
</organism>
<reference evidence="1" key="2">
    <citation type="journal article" date="2021" name="PeerJ">
        <title>Extensive microbial diversity within the chicken gut microbiome revealed by metagenomics and culture.</title>
        <authorList>
            <person name="Gilroy R."/>
            <person name="Ravi A."/>
            <person name="Getino M."/>
            <person name="Pursley I."/>
            <person name="Horton D.L."/>
            <person name="Alikhan N.F."/>
            <person name="Baker D."/>
            <person name="Gharbi K."/>
            <person name="Hall N."/>
            <person name="Watson M."/>
            <person name="Adriaenssens E.M."/>
            <person name="Foster-Nyarko E."/>
            <person name="Jarju S."/>
            <person name="Secka A."/>
            <person name="Antonio M."/>
            <person name="Oren A."/>
            <person name="Chaudhuri R.R."/>
            <person name="La Ragione R."/>
            <person name="Hildebrand F."/>
            <person name="Pallen M.J."/>
        </authorList>
    </citation>
    <scope>NUCLEOTIDE SEQUENCE</scope>
    <source>
        <strain evidence="1">G3-8215</strain>
    </source>
</reference>
<evidence type="ECO:0000313" key="2">
    <source>
        <dbReference type="Proteomes" id="UP000725002"/>
    </source>
</evidence>
<evidence type="ECO:0000313" key="1">
    <source>
        <dbReference type="EMBL" id="MBO8483836.1"/>
    </source>
</evidence>
<dbReference type="Gene3D" id="1.10.10.410">
    <property type="match status" value="1"/>
</dbReference>
<dbReference type="PANTHER" id="PTHR28055:SF1">
    <property type="entry name" value="ALTERED INHERITANCE OF MITOCHONDRIA PROTEIN 41, MITOCHONDRIAL"/>
    <property type="match status" value="1"/>
</dbReference>
<dbReference type="AlphaFoldDB" id="A0A940III6"/>
<dbReference type="InterPro" id="IPR042184">
    <property type="entry name" value="YqeY/Aim41_N"/>
</dbReference>
<sequence length="149" mass="15905">MSLEKQIQTDIMSAMKAHETVRLAALRGIKAAILLAKTSEGGNGEVSDADIVKIIQKLVKQRKESAEIYSGQNRPELAENELAEAAAMEVYLPKQLGEDEVKEILKGIIAETGASKPSDMGKVMGVATKRLAGQADGKMISTLVKALLA</sequence>
<dbReference type="InterPro" id="IPR023168">
    <property type="entry name" value="GatB_Yqey_C_2"/>
</dbReference>
<dbReference type="Gene3D" id="1.10.1510.10">
    <property type="entry name" value="Uncharacterised protein YqeY/AIM41 PF09424, N-terminal domain"/>
    <property type="match status" value="1"/>
</dbReference>
<name>A0A940III6_9BACT</name>
<dbReference type="Proteomes" id="UP000725002">
    <property type="component" value="Unassembled WGS sequence"/>
</dbReference>
<dbReference type="Pfam" id="PF09424">
    <property type="entry name" value="YqeY"/>
    <property type="match status" value="1"/>
</dbReference>